<evidence type="ECO:0000256" key="1">
    <source>
        <dbReference type="ARBA" id="ARBA00022679"/>
    </source>
</evidence>
<name>A0A5C6RS25_9FLAO</name>
<feature type="domain" description="N-acetyltransferase" evidence="3">
    <location>
        <begin position="3"/>
        <end position="163"/>
    </location>
</feature>
<gene>
    <name evidence="4" type="ORF">FRY74_09800</name>
</gene>
<evidence type="ECO:0000313" key="5">
    <source>
        <dbReference type="Proteomes" id="UP000321721"/>
    </source>
</evidence>
<evidence type="ECO:0000256" key="2">
    <source>
        <dbReference type="ARBA" id="ARBA00023315"/>
    </source>
</evidence>
<dbReference type="InterPro" id="IPR000182">
    <property type="entry name" value="GNAT_dom"/>
</dbReference>
<protein>
    <submittedName>
        <fullName evidence="4">N-acetyltransferase</fullName>
    </submittedName>
</protein>
<dbReference type="Pfam" id="PF13420">
    <property type="entry name" value="Acetyltransf_4"/>
    <property type="match status" value="1"/>
</dbReference>
<dbReference type="PROSITE" id="PS51186">
    <property type="entry name" value="GNAT"/>
    <property type="match status" value="1"/>
</dbReference>
<dbReference type="PANTHER" id="PTHR43072:SF23">
    <property type="entry name" value="UPF0039 PROTEIN C11D3.02C"/>
    <property type="match status" value="1"/>
</dbReference>
<dbReference type="SUPFAM" id="SSF55729">
    <property type="entry name" value="Acyl-CoA N-acyltransferases (Nat)"/>
    <property type="match status" value="1"/>
</dbReference>
<reference evidence="4 5" key="1">
    <citation type="submission" date="2019-08" db="EMBL/GenBank/DDBJ databases">
        <title>Genome of Vicingus serpentipes NCIMB 15042.</title>
        <authorList>
            <person name="Bowman J.P."/>
        </authorList>
    </citation>
    <scope>NUCLEOTIDE SEQUENCE [LARGE SCALE GENOMIC DNA]</scope>
    <source>
        <strain evidence="4 5">NCIMB 15042</strain>
    </source>
</reference>
<proteinExistence type="predicted"/>
<dbReference type="EMBL" id="VOOS01000004">
    <property type="protein sequence ID" value="TXB64735.1"/>
    <property type="molecule type" value="Genomic_DNA"/>
</dbReference>
<keyword evidence="1 4" id="KW-0808">Transferase</keyword>
<dbReference type="OrthoDB" id="9799096at2"/>
<comment type="caution">
    <text evidence="4">The sequence shown here is derived from an EMBL/GenBank/DDBJ whole genome shotgun (WGS) entry which is preliminary data.</text>
</comment>
<dbReference type="InterPro" id="IPR016181">
    <property type="entry name" value="Acyl_CoA_acyltransferase"/>
</dbReference>
<dbReference type="Proteomes" id="UP000321721">
    <property type="component" value="Unassembled WGS sequence"/>
</dbReference>
<dbReference type="GO" id="GO:0016747">
    <property type="term" value="F:acyltransferase activity, transferring groups other than amino-acyl groups"/>
    <property type="evidence" value="ECO:0007669"/>
    <property type="project" value="InterPro"/>
</dbReference>
<dbReference type="Gene3D" id="3.40.630.30">
    <property type="match status" value="1"/>
</dbReference>
<dbReference type="PANTHER" id="PTHR43072">
    <property type="entry name" value="N-ACETYLTRANSFERASE"/>
    <property type="match status" value="1"/>
</dbReference>
<evidence type="ECO:0000313" key="4">
    <source>
        <dbReference type="EMBL" id="TXB64735.1"/>
    </source>
</evidence>
<evidence type="ECO:0000259" key="3">
    <source>
        <dbReference type="PROSITE" id="PS51186"/>
    </source>
</evidence>
<keyword evidence="2" id="KW-0012">Acyltransferase</keyword>
<organism evidence="4 5">
    <name type="scientific">Vicingus serpentipes</name>
    <dbReference type="NCBI Taxonomy" id="1926625"/>
    <lineage>
        <taxon>Bacteria</taxon>
        <taxon>Pseudomonadati</taxon>
        <taxon>Bacteroidota</taxon>
        <taxon>Flavobacteriia</taxon>
        <taxon>Flavobacteriales</taxon>
        <taxon>Vicingaceae</taxon>
        <taxon>Vicingus</taxon>
    </lineage>
</organism>
<keyword evidence="5" id="KW-1185">Reference proteome</keyword>
<dbReference type="AlphaFoldDB" id="A0A5C6RS25"/>
<sequence length="163" mass="18344">MNISFKPIEKIDLPSVTAIYNYYVENSTATFHLAPVSEQEMETTLLLGHRLYKSFVILSEGAIVGFCYLGQFRKKEAYDISSEVTLYIKHDFTGKKIGGSVLAFMEQEAKKLGLKNLVGVITSENKGSLKLFERNGYFKCGHLKNIGIKFGKALDVISYQKEI</sequence>
<accession>A0A5C6RS25</accession>
<dbReference type="CDD" id="cd04301">
    <property type="entry name" value="NAT_SF"/>
    <property type="match status" value="1"/>
</dbReference>
<dbReference type="RefSeq" id="WP_147100986.1">
    <property type="nucleotide sequence ID" value="NZ_VOOS01000004.1"/>
</dbReference>